<feature type="compositionally biased region" description="Polar residues" evidence="1">
    <location>
        <begin position="57"/>
        <end position="69"/>
    </location>
</feature>
<dbReference type="EMBL" id="BMMM01000012">
    <property type="protein sequence ID" value="GGN77067.1"/>
    <property type="molecule type" value="Genomic_DNA"/>
</dbReference>
<organism evidence="2 3">
    <name type="scientific">Streptomyces albiflavescens</name>
    <dbReference type="NCBI Taxonomy" id="1623582"/>
    <lineage>
        <taxon>Bacteria</taxon>
        <taxon>Bacillati</taxon>
        <taxon>Actinomycetota</taxon>
        <taxon>Actinomycetes</taxon>
        <taxon>Kitasatosporales</taxon>
        <taxon>Streptomycetaceae</taxon>
        <taxon>Streptomyces</taxon>
    </lineage>
</organism>
<comment type="caution">
    <text evidence="2">The sequence shown here is derived from an EMBL/GenBank/DDBJ whole genome shotgun (WGS) entry which is preliminary data.</text>
</comment>
<protein>
    <submittedName>
        <fullName evidence="2">Uncharacterized protein</fullName>
    </submittedName>
</protein>
<feature type="compositionally biased region" description="Pro residues" evidence="1">
    <location>
        <begin position="44"/>
        <end position="55"/>
    </location>
</feature>
<feature type="region of interest" description="Disordered" evidence="1">
    <location>
        <begin position="36"/>
        <end position="69"/>
    </location>
</feature>
<name>A0A917Y959_9ACTN</name>
<evidence type="ECO:0000256" key="1">
    <source>
        <dbReference type="SAM" id="MobiDB-lite"/>
    </source>
</evidence>
<evidence type="ECO:0000313" key="3">
    <source>
        <dbReference type="Proteomes" id="UP000600365"/>
    </source>
</evidence>
<keyword evidence="3" id="KW-1185">Reference proteome</keyword>
<evidence type="ECO:0000313" key="2">
    <source>
        <dbReference type="EMBL" id="GGN77067.1"/>
    </source>
</evidence>
<proteinExistence type="predicted"/>
<gene>
    <name evidence="2" type="ORF">GCM10011579_058900</name>
</gene>
<reference evidence="2 3" key="1">
    <citation type="journal article" date="2014" name="Int. J. Syst. Evol. Microbiol.">
        <title>Complete genome sequence of Corynebacterium casei LMG S-19264T (=DSM 44701T), isolated from a smear-ripened cheese.</title>
        <authorList>
            <consortium name="US DOE Joint Genome Institute (JGI-PGF)"/>
            <person name="Walter F."/>
            <person name="Albersmeier A."/>
            <person name="Kalinowski J."/>
            <person name="Ruckert C."/>
        </authorList>
    </citation>
    <scope>NUCLEOTIDE SEQUENCE [LARGE SCALE GENOMIC DNA]</scope>
    <source>
        <strain evidence="2 3">CGMCC 4.7111</strain>
    </source>
</reference>
<dbReference type="AlphaFoldDB" id="A0A917Y959"/>
<sequence length="69" mass="7674">MQDFYDELAPDHHLIFTDWDASIARQAKVLDRAVRRAGARPHPLTAPPRANPPPSFLATSTYKTSTGVE</sequence>
<accession>A0A917Y959</accession>
<dbReference type="Proteomes" id="UP000600365">
    <property type="component" value="Unassembled WGS sequence"/>
</dbReference>